<name>A0AAF0YYY1_9CORY</name>
<feature type="compositionally biased region" description="Polar residues" evidence="2">
    <location>
        <begin position="1"/>
        <end position="13"/>
    </location>
</feature>
<dbReference type="InterPro" id="IPR001789">
    <property type="entry name" value="Sig_transdc_resp-reg_receiver"/>
</dbReference>
<dbReference type="RefSeq" id="WP_016457689.1">
    <property type="nucleotide sequence ID" value="NZ_CP136958.1"/>
</dbReference>
<gene>
    <name evidence="4" type="ORF">CYJ47_05050</name>
</gene>
<sequence length="156" mass="16796">MPESSAVSSTNESPDPATSPVRIAVYSDRRTIRDDVRAAIGGSLGPDFPAVELTDFATAPILVRALHNREFDLCLLDGETAPLGGIGLAYQIRNEVDNPPPLVVMLARRDDAWIATWSKADEVVPLPVDPLQLPATVADVLRKRQAMSQPAQQANS</sequence>
<dbReference type="Gene3D" id="3.40.50.2300">
    <property type="match status" value="1"/>
</dbReference>
<protein>
    <submittedName>
        <fullName evidence="4">Response regulator transcription factor</fullName>
    </submittedName>
</protein>
<evidence type="ECO:0000313" key="5">
    <source>
        <dbReference type="Proteomes" id="UP000234560"/>
    </source>
</evidence>
<dbReference type="EMBL" id="CP136958">
    <property type="protein sequence ID" value="WOT03135.1"/>
    <property type="molecule type" value="Genomic_DNA"/>
</dbReference>
<keyword evidence="1" id="KW-0597">Phosphoprotein</keyword>
<feature type="domain" description="Response regulatory" evidence="3">
    <location>
        <begin position="22"/>
        <end position="141"/>
    </location>
</feature>
<reference evidence="4" key="2">
    <citation type="submission" date="2023-10" db="EMBL/GenBank/DDBJ databases">
        <authorList>
            <person name="Choi B."/>
        </authorList>
    </citation>
    <scope>NUCLEOTIDE SEQUENCE</scope>
    <source>
        <strain evidence="4">UMB0763</strain>
    </source>
</reference>
<evidence type="ECO:0000313" key="4">
    <source>
        <dbReference type="EMBL" id="WOT03135.1"/>
    </source>
</evidence>
<dbReference type="GO" id="GO:0000160">
    <property type="term" value="P:phosphorelay signal transduction system"/>
    <property type="evidence" value="ECO:0007669"/>
    <property type="project" value="InterPro"/>
</dbReference>
<evidence type="ECO:0000256" key="2">
    <source>
        <dbReference type="SAM" id="MobiDB-lite"/>
    </source>
</evidence>
<dbReference type="Proteomes" id="UP000234560">
    <property type="component" value="Chromosome"/>
</dbReference>
<evidence type="ECO:0000256" key="1">
    <source>
        <dbReference type="PROSITE-ProRule" id="PRU00169"/>
    </source>
</evidence>
<organism evidence="4 5">
    <name type="scientific">Corynebacterium pyruviciproducens</name>
    <dbReference type="NCBI Taxonomy" id="598660"/>
    <lineage>
        <taxon>Bacteria</taxon>
        <taxon>Bacillati</taxon>
        <taxon>Actinomycetota</taxon>
        <taxon>Actinomycetes</taxon>
        <taxon>Mycobacteriales</taxon>
        <taxon>Corynebacteriaceae</taxon>
        <taxon>Corynebacterium</taxon>
    </lineage>
</organism>
<evidence type="ECO:0000259" key="3">
    <source>
        <dbReference type="PROSITE" id="PS50110"/>
    </source>
</evidence>
<accession>A0AAF0YYY1</accession>
<reference evidence="4" key="1">
    <citation type="submission" date="2017-12" db="EMBL/GenBank/DDBJ databases">
        <authorList>
            <person name="Thomas-White K."/>
            <person name="Wolfe A.J."/>
        </authorList>
    </citation>
    <scope>NUCLEOTIDE SEQUENCE</scope>
    <source>
        <strain evidence="4">UMB0763</strain>
    </source>
</reference>
<dbReference type="PROSITE" id="PS50110">
    <property type="entry name" value="RESPONSE_REGULATORY"/>
    <property type="match status" value="1"/>
</dbReference>
<dbReference type="AlphaFoldDB" id="A0AAF0YYY1"/>
<dbReference type="KEGG" id="cpyr:CYJ47_05050"/>
<feature type="modified residue" description="4-aspartylphosphate" evidence="1">
    <location>
        <position position="77"/>
    </location>
</feature>
<dbReference type="InterPro" id="IPR011006">
    <property type="entry name" value="CheY-like_superfamily"/>
</dbReference>
<feature type="region of interest" description="Disordered" evidence="2">
    <location>
        <begin position="1"/>
        <end position="21"/>
    </location>
</feature>
<proteinExistence type="predicted"/>
<dbReference type="SUPFAM" id="SSF52172">
    <property type="entry name" value="CheY-like"/>
    <property type="match status" value="1"/>
</dbReference>